<protein>
    <recommendedName>
        <fullName evidence="4">DUF5723 domain-containing protein</fullName>
    </recommendedName>
</protein>
<keyword evidence="3" id="KW-1185">Reference proteome</keyword>
<evidence type="ECO:0000313" key="3">
    <source>
        <dbReference type="Proteomes" id="UP001500426"/>
    </source>
</evidence>
<comment type="caution">
    <text evidence="2">The sequence shown here is derived from an EMBL/GenBank/DDBJ whole genome shotgun (WGS) entry which is preliminary data.</text>
</comment>
<reference evidence="3" key="1">
    <citation type="journal article" date="2019" name="Int. J. Syst. Evol. Microbiol.">
        <title>The Global Catalogue of Microorganisms (GCM) 10K type strain sequencing project: providing services to taxonomists for standard genome sequencing and annotation.</title>
        <authorList>
            <consortium name="The Broad Institute Genomics Platform"/>
            <consortium name="The Broad Institute Genome Sequencing Center for Infectious Disease"/>
            <person name="Wu L."/>
            <person name="Ma J."/>
        </authorList>
    </citation>
    <scope>NUCLEOTIDE SEQUENCE [LARGE SCALE GENOMIC DNA]</scope>
    <source>
        <strain evidence="3">JCM 17068</strain>
    </source>
</reference>
<feature type="signal peptide" evidence="1">
    <location>
        <begin position="1"/>
        <end position="18"/>
    </location>
</feature>
<feature type="chain" id="PRO_5045630271" description="DUF5723 domain-containing protein" evidence="1">
    <location>
        <begin position="19"/>
        <end position="458"/>
    </location>
</feature>
<gene>
    <name evidence="2" type="ORF">GCM10022388_08350</name>
</gene>
<dbReference type="Proteomes" id="UP001500426">
    <property type="component" value="Unassembled WGS sequence"/>
</dbReference>
<sequence length="458" mass="50223">MKKLILLSSFLMSVTALSQDHFAGLTNSSRVGILTTSINPAELANMSNKFEINVVGVSFNVANNKIGFSDLTSDKDIEKLLFNGNEPVNLRIDAEVYGLGFAIKHKSWALAITSKINGKLDAVDVDTKLGDALVNSGLNSVLGSSSINNNYNQRLTGTTWGEVGFTLSKNLLDKEKYKVNVGATFKLLFPGSYSNLGLDKFNGTINNVGSQVYLNNTTANLNIAYSGSLANSFSNFEDYSKSVFGGLNGFSGDIGINFQWKDEPETNPKKNHNKYKFNAGLALRNMGAMTFSDDNNYKTNYTLNIQPTIANPQGLNLNQFENIDNLQQIETILISQGYLTKQPEKKDFKVKLPTLFSAYVDVKIISRIFVSGYIQQKVNDDNSNDQITAQNSFTLTPRVNLGFFEVYSPWTSNEISGFNGGIGFRVGGFYLGSGSIITAVINDSKQADIYGGFRLAFL</sequence>
<organism evidence="2 3">
    <name type="scientific">Flavobacterium chungnamense</name>
    <dbReference type="NCBI Taxonomy" id="706182"/>
    <lineage>
        <taxon>Bacteria</taxon>
        <taxon>Pseudomonadati</taxon>
        <taxon>Bacteroidota</taxon>
        <taxon>Flavobacteriia</taxon>
        <taxon>Flavobacteriales</taxon>
        <taxon>Flavobacteriaceae</taxon>
        <taxon>Flavobacterium</taxon>
    </lineage>
</organism>
<evidence type="ECO:0000313" key="2">
    <source>
        <dbReference type="EMBL" id="GAA4045296.1"/>
    </source>
</evidence>
<evidence type="ECO:0008006" key="4">
    <source>
        <dbReference type="Google" id="ProtNLM"/>
    </source>
</evidence>
<accession>A0ABP7UJP8</accession>
<proteinExistence type="predicted"/>
<name>A0ABP7UJP8_9FLAO</name>
<evidence type="ECO:0000256" key="1">
    <source>
        <dbReference type="SAM" id="SignalP"/>
    </source>
</evidence>
<dbReference type="RefSeq" id="WP_345091058.1">
    <property type="nucleotide sequence ID" value="NZ_BAABCS010000006.1"/>
</dbReference>
<dbReference type="EMBL" id="BAABCS010000006">
    <property type="protein sequence ID" value="GAA4045296.1"/>
    <property type="molecule type" value="Genomic_DNA"/>
</dbReference>
<keyword evidence="1" id="KW-0732">Signal</keyword>